<organism evidence="1">
    <name type="scientific">Streptomyces globisporus</name>
    <dbReference type="NCBI Taxonomy" id="1908"/>
    <lineage>
        <taxon>Bacteria</taxon>
        <taxon>Bacillati</taxon>
        <taxon>Actinomycetota</taxon>
        <taxon>Actinomycetes</taxon>
        <taxon>Kitasatosporales</taxon>
        <taxon>Streptomycetaceae</taxon>
        <taxon>Streptomyces</taxon>
    </lineage>
</organism>
<accession>A0A927GNL4</accession>
<comment type="caution">
    <text evidence="1">The sequence shown here is derived from an EMBL/GenBank/DDBJ whole genome shotgun (WGS) entry which is preliminary data.</text>
</comment>
<name>A0A927GNL4_STRGL</name>
<sequence>MPPAARRAPFVGHIPTPAEQHADWLRLLRPDGPFVALPVLTEVFPQGLDTVAPETQQRLRQAWEEVQEDPALLRHGWERLILDELLGWAPGLREGAALPESVRAGANTRTRCWWDPARTAPPHVSSSSVHPAGATP</sequence>
<reference evidence="1" key="1">
    <citation type="journal article" date="2020" name="PLoS ONE">
        <title>Isolation and characterization of Streptomyces bacteriophages and Streptomyces strains encoding biosynthetic arsenals: Streptomyces strains and phages for antibiotic discovery.</title>
        <authorList>
            <person name="Montano E.T."/>
            <person name="Nideffer J.F."/>
            <person name="Brumage L."/>
            <person name="Erb M."/>
            <person name="Derman A.I."/>
            <person name="Davis J.P."/>
            <person name="Estrada E."/>
            <person name="Fu S."/>
            <person name="Le D."/>
            <person name="Vuppala A."/>
            <person name="Tran C."/>
            <person name="Luterstein E."/>
            <person name="Lakkaraju S."/>
            <person name="Panchagnula S."/>
            <person name="Ren C."/>
            <person name="Doan J."/>
            <person name="Tran S."/>
            <person name="Soriano J."/>
            <person name="Fujita Y."/>
            <person name="Gutala P."/>
            <person name="Fujii Q."/>
            <person name="Lee M."/>
            <person name="Bui A."/>
            <person name="Villarreal C."/>
            <person name="Shing S.R."/>
            <person name="Kim S."/>
            <person name="Freeman D."/>
            <person name="Racha V."/>
            <person name="Ho A."/>
            <person name="Kumar P."/>
            <person name="Falah K."/>
            <person name="Dawson T."/>
            <person name="Enustun E."/>
            <person name="Prichard A."/>
            <person name="Gomez A."/>
            <person name="Khanna K."/>
            <person name="Trigg S."/>
            <person name="Fernandez L."/>
            <person name="Pogliano K."/>
            <person name="Pogliano J."/>
        </authorList>
    </citation>
    <scope>NUCLEOTIDE SEQUENCE</scope>
    <source>
        <strain evidence="1">QF2</strain>
    </source>
</reference>
<protein>
    <submittedName>
        <fullName evidence="1">Uncharacterized protein</fullName>
    </submittedName>
</protein>
<evidence type="ECO:0000313" key="1">
    <source>
        <dbReference type="EMBL" id="MBD2829024.1"/>
    </source>
</evidence>
<dbReference type="EMBL" id="JACWUS010000001">
    <property type="protein sequence ID" value="MBD2829024.1"/>
    <property type="molecule type" value="Genomic_DNA"/>
</dbReference>
<gene>
    <name evidence="1" type="ORF">ID875_13130</name>
</gene>
<proteinExistence type="predicted"/>
<dbReference type="AlphaFoldDB" id="A0A927GNL4"/>